<protein>
    <submittedName>
        <fullName evidence="4">Tudor domain-containing protein</fullName>
    </submittedName>
</protein>
<accession>A0A183I513</accession>
<proteinExistence type="predicted"/>
<evidence type="ECO:0000256" key="1">
    <source>
        <dbReference type="SAM" id="MobiDB-lite"/>
    </source>
</evidence>
<sequence>MKKFFGTLERNRLLLNDLEKILNDVRLTDCKSVFDPALGEIVLVKIGEKFVRGCVMYKTHFMTCTTYLIDSGFTMEVGLDQLYVIGEELLKIPPQAFLMLLDVDIEKPMISNDELNTMVKDTIVAFRLKNVSENGEAFVGEMIIQNKDGEICDLRNILLEGIHATNIFHENCTDYAKQAQDPSIYSTSNWDATQSDKDDFSEHSSVNFDEDGRSVISYSSDSEHYD</sequence>
<reference evidence="4" key="1">
    <citation type="submission" date="2016-06" db="UniProtKB">
        <authorList>
            <consortium name="WormBaseParasite"/>
        </authorList>
    </citation>
    <scope>IDENTIFICATION</scope>
</reference>
<dbReference type="WBParaSite" id="OFLC_0001483601-mRNA-1">
    <property type="protein sequence ID" value="OFLC_0001483601-mRNA-1"/>
    <property type="gene ID" value="OFLC_0001483601"/>
</dbReference>
<organism evidence="4">
    <name type="scientific">Onchocerca flexuosa</name>
    <dbReference type="NCBI Taxonomy" id="387005"/>
    <lineage>
        <taxon>Eukaryota</taxon>
        <taxon>Metazoa</taxon>
        <taxon>Ecdysozoa</taxon>
        <taxon>Nematoda</taxon>
        <taxon>Chromadorea</taxon>
        <taxon>Rhabditida</taxon>
        <taxon>Spirurina</taxon>
        <taxon>Spiruromorpha</taxon>
        <taxon>Filarioidea</taxon>
        <taxon>Onchocercidae</taxon>
        <taxon>Onchocerca</taxon>
    </lineage>
</organism>
<feature type="region of interest" description="Disordered" evidence="1">
    <location>
        <begin position="186"/>
        <end position="226"/>
    </location>
</feature>
<gene>
    <name evidence="2" type="ORF">OFLC_LOCUS14825</name>
</gene>
<reference evidence="2 3" key="2">
    <citation type="submission" date="2018-11" db="EMBL/GenBank/DDBJ databases">
        <authorList>
            <consortium name="Pathogen Informatics"/>
        </authorList>
    </citation>
    <scope>NUCLEOTIDE SEQUENCE [LARGE SCALE GENOMIC DNA]</scope>
</reference>
<dbReference type="AlphaFoldDB" id="A0A183I513"/>
<dbReference type="EMBL" id="UZAJ01041249">
    <property type="protein sequence ID" value="VDP19035.1"/>
    <property type="molecule type" value="Genomic_DNA"/>
</dbReference>
<evidence type="ECO:0000313" key="3">
    <source>
        <dbReference type="Proteomes" id="UP000267606"/>
    </source>
</evidence>
<evidence type="ECO:0000313" key="2">
    <source>
        <dbReference type="EMBL" id="VDP19035.1"/>
    </source>
</evidence>
<keyword evidence="3" id="KW-1185">Reference proteome</keyword>
<dbReference type="Proteomes" id="UP000267606">
    <property type="component" value="Unassembled WGS sequence"/>
</dbReference>
<dbReference type="STRING" id="387005.A0A183I513"/>
<dbReference type="Gene3D" id="2.30.30.140">
    <property type="match status" value="1"/>
</dbReference>
<name>A0A183I513_9BILA</name>
<evidence type="ECO:0000313" key="4">
    <source>
        <dbReference type="WBParaSite" id="OFLC_0001483601-mRNA-1"/>
    </source>
</evidence>
<dbReference type="SUPFAM" id="SSF63748">
    <property type="entry name" value="Tudor/PWWP/MBT"/>
    <property type="match status" value="1"/>
</dbReference>